<proteinExistence type="predicted"/>
<dbReference type="OrthoDB" id="5807489at2759"/>
<feature type="transmembrane region" description="Helical" evidence="1">
    <location>
        <begin position="141"/>
        <end position="161"/>
    </location>
</feature>
<reference evidence="2" key="1">
    <citation type="submission" date="2022-11" db="EMBL/GenBank/DDBJ databases">
        <authorList>
            <person name="Kikuchi T."/>
        </authorList>
    </citation>
    <scope>NUCLEOTIDE SEQUENCE</scope>
    <source>
        <strain evidence="2">PS1010</strain>
    </source>
</reference>
<feature type="transmembrane region" description="Helical" evidence="1">
    <location>
        <begin position="240"/>
        <end position="264"/>
    </location>
</feature>
<feature type="transmembrane region" description="Helical" evidence="1">
    <location>
        <begin position="56"/>
        <end position="73"/>
    </location>
</feature>
<feature type="transmembrane region" description="Helical" evidence="1">
    <location>
        <begin position="276"/>
        <end position="297"/>
    </location>
</feature>
<keyword evidence="1" id="KW-0812">Transmembrane</keyword>
<dbReference type="EMBL" id="CANHGI010000004">
    <property type="protein sequence ID" value="CAI5448420.1"/>
    <property type="molecule type" value="Genomic_DNA"/>
</dbReference>
<keyword evidence="3" id="KW-1185">Reference proteome</keyword>
<keyword evidence="1" id="KW-1133">Transmembrane helix</keyword>
<protein>
    <submittedName>
        <fullName evidence="2">Uncharacterized protein</fullName>
    </submittedName>
</protein>
<accession>A0A9P1N1X2</accession>
<sequence length="395" mass="45598">MANFSTPVYPCTEQENTTTLLTVLSDLSLVLGGLISNMCLHVVFSGRPKLATASFSYIRIIGIFQFMFFLTPFPLKILTDKYQRGSTWIAVNLLPIILSFVHFVISTLCLCFAMRLLLLLNCIRRCRRWNSLSWVAWQKMFCLFPVGTILNMPLCFEYVIYYKACLIHGRMVMMSETHKTEAAKDNHLKADWIRTIPAILYCFSAVCTLTFMIAERCILPKLSSPYAAKHTPLFSNLLPLLLSLIISHSVANIGIVYHVIFYGFDYSEVFDEHRMNMLFAISYSLPFPLMLILSSTFRSHLFHIISNFVQGRPKMRKDSTLRKVTSQITKHMAYSKLEMENSELDNRMYPLKATSMRSMLREDAVYRVKFAIPQQTVQIIEEEPDEVSRWDSDTL</sequence>
<comment type="caution">
    <text evidence="2">The sequence shown here is derived from an EMBL/GenBank/DDBJ whole genome shotgun (WGS) entry which is preliminary data.</text>
</comment>
<name>A0A9P1N1X2_9PELO</name>
<dbReference type="Proteomes" id="UP001152747">
    <property type="component" value="Unassembled WGS sequence"/>
</dbReference>
<evidence type="ECO:0000256" key="1">
    <source>
        <dbReference type="SAM" id="Phobius"/>
    </source>
</evidence>
<feature type="transmembrane region" description="Helical" evidence="1">
    <location>
        <begin position="93"/>
        <end position="120"/>
    </location>
</feature>
<keyword evidence="1" id="KW-0472">Membrane</keyword>
<organism evidence="2 3">
    <name type="scientific">Caenorhabditis angaria</name>
    <dbReference type="NCBI Taxonomy" id="860376"/>
    <lineage>
        <taxon>Eukaryota</taxon>
        <taxon>Metazoa</taxon>
        <taxon>Ecdysozoa</taxon>
        <taxon>Nematoda</taxon>
        <taxon>Chromadorea</taxon>
        <taxon>Rhabditida</taxon>
        <taxon>Rhabditina</taxon>
        <taxon>Rhabditomorpha</taxon>
        <taxon>Rhabditoidea</taxon>
        <taxon>Rhabditidae</taxon>
        <taxon>Peloderinae</taxon>
        <taxon>Caenorhabditis</taxon>
    </lineage>
</organism>
<evidence type="ECO:0000313" key="2">
    <source>
        <dbReference type="EMBL" id="CAI5448420.1"/>
    </source>
</evidence>
<feature type="transmembrane region" description="Helical" evidence="1">
    <location>
        <begin position="20"/>
        <end position="44"/>
    </location>
</feature>
<gene>
    <name evidence="2" type="ORF">CAMP_LOCUS11057</name>
</gene>
<dbReference type="AlphaFoldDB" id="A0A9P1N1X2"/>
<evidence type="ECO:0000313" key="3">
    <source>
        <dbReference type="Proteomes" id="UP001152747"/>
    </source>
</evidence>
<feature type="transmembrane region" description="Helical" evidence="1">
    <location>
        <begin position="198"/>
        <end position="219"/>
    </location>
</feature>